<dbReference type="CDD" id="cd16936">
    <property type="entry name" value="HATPase_RsbW-like"/>
    <property type="match status" value="1"/>
</dbReference>
<evidence type="ECO:0000256" key="1">
    <source>
        <dbReference type="ARBA" id="ARBA00022527"/>
    </source>
</evidence>
<proteinExistence type="predicted"/>
<sequence length="169" mass="18699">MTWPLLPGSPSLGRRTRSPRPASGLLRVWEVQLDGELETDVELVASELLTNALVHGHGPFLVGVYLGCGRLLLEVHDGDSTFPRERDAGRDAESGRGLPLIGALSEAHRWEPVGRGKRCWAEIKVPEAAEDEHARNPWVAPTQCPCLPPVLSTRQESRDITSDRQHSYR</sequence>
<evidence type="ECO:0000256" key="2">
    <source>
        <dbReference type="SAM" id="MobiDB-lite"/>
    </source>
</evidence>
<dbReference type="PANTHER" id="PTHR35526:SF3">
    <property type="entry name" value="ANTI-SIGMA-F FACTOR RSBW"/>
    <property type="match status" value="1"/>
</dbReference>
<dbReference type="EMBL" id="BMMS01000001">
    <property type="protein sequence ID" value="GGO80165.1"/>
    <property type="molecule type" value="Genomic_DNA"/>
</dbReference>
<reference evidence="4" key="2">
    <citation type="submission" date="2020-09" db="EMBL/GenBank/DDBJ databases">
        <authorList>
            <person name="Sun Q."/>
            <person name="Zhou Y."/>
        </authorList>
    </citation>
    <scope>NUCLEOTIDE SEQUENCE</scope>
    <source>
        <strain evidence="4">CGMCC 4.7201</strain>
    </source>
</reference>
<feature type="domain" description="Histidine kinase/HSP90-like ATPase" evidence="3">
    <location>
        <begin position="28"/>
        <end position="114"/>
    </location>
</feature>
<accession>A0A917ZBA2</accession>
<organism evidence="4 5">
    <name type="scientific">Wenjunlia tyrosinilytica</name>
    <dbReference type="NCBI Taxonomy" id="1544741"/>
    <lineage>
        <taxon>Bacteria</taxon>
        <taxon>Bacillati</taxon>
        <taxon>Actinomycetota</taxon>
        <taxon>Actinomycetes</taxon>
        <taxon>Kitasatosporales</taxon>
        <taxon>Streptomycetaceae</taxon>
        <taxon>Wenjunlia</taxon>
    </lineage>
</organism>
<gene>
    <name evidence="4" type="ORF">GCM10012280_01390</name>
</gene>
<dbReference type="InterPro" id="IPR036890">
    <property type="entry name" value="HATPase_C_sf"/>
</dbReference>
<dbReference type="GO" id="GO:0004674">
    <property type="term" value="F:protein serine/threonine kinase activity"/>
    <property type="evidence" value="ECO:0007669"/>
    <property type="project" value="UniProtKB-KW"/>
</dbReference>
<feature type="region of interest" description="Disordered" evidence="2">
    <location>
        <begin position="150"/>
        <end position="169"/>
    </location>
</feature>
<evidence type="ECO:0000259" key="3">
    <source>
        <dbReference type="Pfam" id="PF13581"/>
    </source>
</evidence>
<keyword evidence="1" id="KW-0808">Transferase</keyword>
<evidence type="ECO:0000313" key="5">
    <source>
        <dbReference type="Proteomes" id="UP000641932"/>
    </source>
</evidence>
<name>A0A917ZBA2_9ACTN</name>
<evidence type="ECO:0000313" key="4">
    <source>
        <dbReference type="EMBL" id="GGO80165.1"/>
    </source>
</evidence>
<protein>
    <recommendedName>
        <fullName evidence="3">Histidine kinase/HSP90-like ATPase domain-containing protein</fullName>
    </recommendedName>
</protein>
<keyword evidence="5" id="KW-1185">Reference proteome</keyword>
<comment type="caution">
    <text evidence="4">The sequence shown here is derived from an EMBL/GenBank/DDBJ whole genome shotgun (WGS) entry which is preliminary data.</text>
</comment>
<reference evidence="4" key="1">
    <citation type="journal article" date="2014" name="Int. J. Syst. Evol. Microbiol.">
        <title>Complete genome sequence of Corynebacterium casei LMG S-19264T (=DSM 44701T), isolated from a smear-ripened cheese.</title>
        <authorList>
            <consortium name="US DOE Joint Genome Institute (JGI-PGF)"/>
            <person name="Walter F."/>
            <person name="Albersmeier A."/>
            <person name="Kalinowski J."/>
            <person name="Ruckert C."/>
        </authorList>
    </citation>
    <scope>NUCLEOTIDE SEQUENCE</scope>
    <source>
        <strain evidence="4">CGMCC 4.7201</strain>
    </source>
</reference>
<dbReference type="AlphaFoldDB" id="A0A917ZBA2"/>
<keyword evidence="1" id="KW-0418">Kinase</keyword>
<dbReference type="InterPro" id="IPR050267">
    <property type="entry name" value="Anti-sigma-factor_SerPK"/>
</dbReference>
<keyword evidence="1" id="KW-0723">Serine/threonine-protein kinase</keyword>
<dbReference type="PANTHER" id="PTHR35526">
    <property type="entry name" value="ANTI-SIGMA-F FACTOR RSBW-RELATED"/>
    <property type="match status" value="1"/>
</dbReference>
<dbReference type="SUPFAM" id="SSF55874">
    <property type="entry name" value="ATPase domain of HSP90 chaperone/DNA topoisomerase II/histidine kinase"/>
    <property type="match status" value="1"/>
</dbReference>
<dbReference type="Gene3D" id="3.30.565.10">
    <property type="entry name" value="Histidine kinase-like ATPase, C-terminal domain"/>
    <property type="match status" value="1"/>
</dbReference>
<feature type="compositionally biased region" description="Basic and acidic residues" evidence="2">
    <location>
        <begin position="155"/>
        <end position="169"/>
    </location>
</feature>
<dbReference type="InterPro" id="IPR003594">
    <property type="entry name" value="HATPase_dom"/>
</dbReference>
<dbReference type="Proteomes" id="UP000641932">
    <property type="component" value="Unassembled WGS sequence"/>
</dbReference>
<dbReference type="Pfam" id="PF13581">
    <property type="entry name" value="HATPase_c_2"/>
    <property type="match status" value="1"/>
</dbReference>